<organism evidence="2 3">
    <name type="scientific">Hibiscus sabdariffa</name>
    <name type="common">roselle</name>
    <dbReference type="NCBI Taxonomy" id="183260"/>
    <lineage>
        <taxon>Eukaryota</taxon>
        <taxon>Viridiplantae</taxon>
        <taxon>Streptophyta</taxon>
        <taxon>Embryophyta</taxon>
        <taxon>Tracheophyta</taxon>
        <taxon>Spermatophyta</taxon>
        <taxon>Magnoliopsida</taxon>
        <taxon>eudicotyledons</taxon>
        <taxon>Gunneridae</taxon>
        <taxon>Pentapetalae</taxon>
        <taxon>rosids</taxon>
        <taxon>malvids</taxon>
        <taxon>Malvales</taxon>
        <taxon>Malvaceae</taxon>
        <taxon>Malvoideae</taxon>
        <taxon>Hibiscus</taxon>
    </lineage>
</organism>
<evidence type="ECO:0000256" key="1">
    <source>
        <dbReference type="SAM" id="MobiDB-lite"/>
    </source>
</evidence>
<reference evidence="2 3" key="1">
    <citation type="journal article" date="2024" name="G3 (Bethesda)">
        <title>Genome assembly of Hibiscus sabdariffa L. provides insights into metabolisms of medicinal natural products.</title>
        <authorList>
            <person name="Kim T."/>
        </authorList>
    </citation>
    <scope>NUCLEOTIDE SEQUENCE [LARGE SCALE GENOMIC DNA]</scope>
    <source>
        <strain evidence="2">TK-2024</strain>
        <tissue evidence="2">Old leaves</tissue>
    </source>
</reference>
<name>A0ABR2U4D0_9ROSI</name>
<feature type="compositionally biased region" description="Low complexity" evidence="1">
    <location>
        <begin position="7"/>
        <end position="18"/>
    </location>
</feature>
<accession>A0ABR2U4D0</accession>
<keyword evidence="3" id="KW-1185">Reference proteome</keyword>
<gene>
    <name evidence="2" type="ORF">V6N11_058369</name>
</gene>
<sequence>MFEGAWVNESSNENVPENRTVEEDGRSPVAPDEGKPPTKLYRAEKERVDDWESRKLTEPSLKRTTGYVNDEALRCLERQRCFRNPSLGTNHLGEKYIKTPVLFSNPGIKLVGFIFGGGKPVAKPTKSGGRRLNQCIKPGIS</sequence>
<evidence type="ECO:0000313" key="2">
    <source>
        <dbReference type="EMBL" id="KAK9044469.1"/>
    </source>
</evidence>
<feature type="region of interest" description="Disordered" evidence="1">
    <location>
        <begin position="1"/>
        <end position="40"/>
    </location>
</feature>
<proteinExistence type="predicted"/>
<protein>
    <submittedName>
        <fullName evidence="2">Uncharacterized protein</fullName>
    </submittedName>
</protein>
<feature type="compositionally biased region" description="Basic and acidic residues" evidence="1">
    <location>
        <begin position="19"/>
        <end position="40"/>
    </location>
</feature>
<evidence type="ECO:0000313" key="3">
    <source>
        <dbReference type="Proteomes" id="UP001396334"/>
    </source>
</evidence>
<dbReference type="Proteomes" id="UP001396334">
    <property type="component" value="Unassembled WGS sequence"/>
</dbReference>
<comment type="caution">
    <text evidence="2">The sequence shown here is derived from an EMBL/GenBank/DDBJ whole genome shotgun (WGS) entry which is preliminary data.</text>
</comment>
<dbReference type="EMBL" id="JBBPBN010000002">
    <property type="protein sequence ID" value="KAK9044469.1"/>
    <property type="molecule type" value="Genomic_DNA"/>
</dbReference>